<protein>
    <submittedName>
        <fullName evidence="1">Uncharacterized protein</fullName>
    </submittedName>
</protein>
<proteinExistence type="predicted"/>
<accession>A0A382RCM5</accession>
<dbReference type="EMBL" id="UINC01120337">
    <property type="protein sequence ID" value="SVC94758.1"/>
    <property type="molecule type" value="Genomic_DNA"/>
</dbReference>
<evidence type="ECO:0000313" key="1">
    <source>
        <dbReference type="EMBL" id="SVC94758.1"/>
    </source>
</evidence>
<organism evidence="1">
    <name type="scientific">marine metagenome</name>
    <dbReference type="NCBI Taxonomy" id="408172"/>
    <lineage>
        <taxon>unclassified sequences</taxon>
        <taxon>metagenomes</taxon>
        <taxon>ecological metagenomes</taxon>
    </lineage>
</organism>
<feature type="non-terminal residue" evidence="1">
    <location>
        <position position="180"/>
    </location>
</feature>
<sequence>MIKSNTNYYLHNLLKPIKGNKILDYRFRTRIDEKYIPQYFNNNIVFQSFASFQQNNLKLSKLIRKFVKNNIKTNSIQAFGGESYLYSDNKKDTLCYSNSQSILSDIKYNGYENIKKVDYNKEKFFFTNDDIVLNLSKLNQNLIKQINNSCVNRIIIINCHHKDFWKKIKLLTNFKLMKRE</sequence>
<name>A0A382RCM5_9ZZZZ</name>
<dbReference type="AlphaFoldDB" id="A0A382RCM5"/>
<gene>
    <name evidence="1" type="ORF">METZ01_LOCUS347612</name>
</gene>
<reference evidence="1" key="1">
    <citation type="submission" date="2018-05" db="EMBL/GenBank/DDBJ databases">
        <authorList>
            <person name="Lanie J.A."/>
            <person name="Ng W.-L."/>
            <person name="Kazmierczak K.M."/>
            <person name="Andrzejewski T.M."/>
            <person name="Davidsen T.M."/>
            <person name="Wayne K.J."/>
            <person name="Tettelin H."/>
            <person name="Glass J.I."/>
            <person name="Rusch D."/>
            <person name="Podicherti R."/>
            <person name="Tsui H.-C.T."/>
            <person name="Winkler M.E."/>
        </authorList>
    </citation>
    <scope>NUCLEOTIDE SEQUENCE</scope>
</reference>